<feature type="domain" description="SLH" evidence="3">
    <location>
        <begin position="96"/>
        <end position="157"/>
    </location>
</feature>
<dbReference type="PROSITE" id="PS51272">
    <property type="entry name" value="SLH"/>
    <property type="match status" value="3"/>
</dbReference>
<sequence length="342" mass="37934">MKKRISGILLAGVILFSGSVTFAQTAIKVDNIVKVNFSDITGHWADGAVQALVSQGAIPFSEDKFIPGKAITRAEFAVMLHKALEIQISYFKEPQIKDYFEDIRQEEGYAPAVIDLVTAGVFEGKGTFKPQASLTREEMVHYIMKAYKYKMGDLYALIKIGPATFADADEITPGYGADAARAQLYKLIEGSGNNLFHPQKAATRAEAAVVVSKLTKVLDEQLQKIVVSPDAILTEDAIEMKIDIINNTEKEVVLNHSSGQKFDFAILDADKKVIYRWSADKMFTMALTSTVIEPGKTLELGDTLTGEQFKEIKDRMAYMKAYVIGKSDSFIIRDDGYEMKLR</sequence>
<dbReference type="Pfam" id="PF12690">
    <property type="entry name" value="BsuPI"/>
    <property type="match status" value="1"/>
</dbReference>
<accession>A0A1V4SPG2</accession>
<feature type="domain" description="SLH" evidence="3">
    <location>
        <begin position="32"/>
        <end position="94"/>
    </location>
</feature>
<name>A0A1V4SPG2_RUMHU</name>
<dbReference type="STRING" id="48256.CLHUN_07070"/>
<dbReference type="InterPro" id="IPR051465">
    <property type="entry name" value="Cell_Envelope_Struct_Comp"/>
</dbReference>
<dbReference type="RefSeq" id="WP_080063164.1">
    <property type="nucleotide sequence ID" value="NZ_MZGX01000003.1"/>
</dbReference>
<evidence type="ECO:0000259" key="3">
    <source>
        <dbReference type="PROSITE" id="PS51272"/>
    </source>
</evidence>
<feature type="chain" id="PRO_5038523623" evidence="2">
    <location>
        <begin position="23"/>
        <end position="342"/>
    </location>
</feature>
<proteinExistence type="predicted"/>
<dbReference type="AlphaFoldDB" id="A0A1V4SPG2"/>
<evidence type="ECO:0000313" key="5">
    <source>
        <dbReference type="Proteomes" id="UP000191554"/>
    </source>
</evidence>
<reference evidence="4 5" key="1">
    <citation type="submission" date="2017-03" db="EMBL/GenBank/DDBJ databases">
        <title>Genome sequence of Clostridium hungatei DSM 14427.</title>
        <authorList>
            <person name="Poehlein A."/>
            <person name="Daniel R."/>
        </authorList>
    </citation>
    <scope>NUCLEOTIDE SEQUENCE [LARGE SCALE GENOMIC DNA]</scope>
    <source>
        <strain evidence="4 5">DSM 14427</strain>
    </source>
</reference>
<dbReference type="InterPro" id="IPR020481">
    <property type="entry name" value="Intracell_prot_inh_BsuPI"/>
</dbReference>
<dbReference type="PANTHER" id="PTHR43308:SF5">
    <property type="entry name" value="S-LAYER PROTEIN _ PEPTIDOGLYCAN ENDO-BETA-N-ACETYLGLUCOSAMINIDASE"/>
    <property type="match status" value="1"/>
</dbReference>
<dbReference type="InterPro" id="IPR001119">
    <property type="entry name" value="SLH_dom"/>
</dbReference>
<dbReference type="Proteomes" id="UP000191554">
    <property type="component" value="Unassembled WGS sequence"/>
</dbReference>
<protein>
    <submittedName>
        <fullName evidence="4">S-layer protein</fullName>
    </submittedName>
</protein>
<feature type="signal peptide" evidence="2">
    <location>
        <begin position="1"/>
        <end position="22"/>
    </location>
</feature>
<organism evidence="4 5">
    <name type="scientific">Ruminiclostridium hungatei</name>
    <name type="common">Clostridium hungatei</name>
    <dbReference type="NCBI Taxonomy" id="48256"/>
    <lineage>
        <taxon>Bacteria</taxon>
        <taxon>Bacillati</taxon>
        <taxon>Bacillota</taxon>
        <taxon>Clostridia</taxon>
        <taxon>Eubacteriales</taxon>
        <taxon>Oscillospiraceae</taxon>
        <taxon>Ruminiclostridium</taxon>
    </lineage>
</organism>
<dbReference type="Pfam" id="PF00395">
    <property type="entry name" value="SLH"/>
    <property type="match status" value="3"/>
</dbReference>
<keyword evidence="1" id="KW-0677">Repeat</keyword>
<dbReference type="InterPro" id="IPR038144">
    <property type="entry name" value="IPI"/>
</dbReference>
<feature type="domain" description="SLH" evidence="3">
    <location>
        <begin position="162"/>
        <end position="225"/>
    </location>
</feature>
<dbReference type="EMBL" id="MZGX01000003">
    <property type="protein sequence ID" value="OPX45769.1"/>
    <property type="molecule type" value="Genomic_DNA"/>
</dbReference>
<dbReference type="Gene3D" id="2.60.40.2360">
    <property type="entry name" value="Intracellular proteinase inhibitor BsuPI"/>
    <property type="match status" value="1"/>
</dbReference>
<keyword evidence="2" id="KW-0732">Signal</keyword>
<keyword evidence="5" id="KW-1185">Reference proteome</keyword>
<gene>
    <name evidence="4" type="primary">ctc_1</name>
    <name evidence="4" type="ORF">CLHUN_07070</name>
</gene>
<evidence type="ECO:0000256" key="1">
    <source>
        <dbReference type="ARBA" id="ARBA00022737"/>
    </source>
</evidence>
<comment type="caution">
    <text evidence="4">The sequence shown here is derived from an EMBL/GenBank/DDBJ whole genome shotgun (WGS) entry which is preliminary data.</text>
</comment>
<dbReference type="PANTHER" id="PTHR43308">
    <property type="entry name" value="OUTER MEMBRANE PROTEIN ALPHA-RELATED"/>
    <property type="match status" value="1"/>
</dbReference>
<evidence type="ECO:0000313" key="4">
    <source>
        <dbReference type="EMBL" id="OPX45769.1"/>
    </source>
</evidence>
<evidence type="ECO:0000256" key="2">
    <source>
        <dbReference type="SAM" id="SignalP"/>
    </source>
</evidence>
<dbReference type="OrthoDB" id="2727970at2"/>